<dbReference type="AlphaFoldDB" id="A0A2P5C7T3"/>
<dbReference type="OrthoDB" id="10380644at2759"/>
<dbReference type="EMBL" id="JXTB01000163">
    <property type="protein sequence ID" value="PON57055.1"/>
    <property type="molecule type" value="Genomic_DNA"/>
</dbReference>
<accession>A0A2P5C7T3</accession>
<protein>
    <submittedName>
        <fullName evidence="1">Uncharacterized protein</fullName>
    </submittedName>
</protein>
<sequence length="92" mass="10298">MSKAVKNTNGMKATTKAMLGRMEGRRTILSREGDETERRALFHFIVVLGKRGDQNPLPCLVGGRRFDCTIITLLLECEIFSKNLSILKGTEN</sequence>
<reference evidence="2" key="1">
    <citation type="submission" date="2016-06" db="EMBL/GenBank/DDBJ databases">
        <title>Parallel loss of symbiosis genes in relatives of nitrogen-fixing non-legume Parasponia.</title>
        <authorList>
            <person name="Van Velzen R."/>
            <person name="Holmer R."/>
            <person name="Bu F."/>
            <person name="Rutten L."/>
            <person name="Van Zeijl A."/>
            <person name="Liu W."/>
            <person name="Santuari L."/>
            <person name="Cao Q."/>
            <person name="Sharma T."/>
            <person name="Shen D."/>
            <person name="Roswanjaya Y."/>
            <person name="Wardhani T."/>
            <person name="Kalhor M.S."/>
            <person name="Jansen J."/>
            <person name="Van den Hoogen J."/>
            <person name="Gungor B."/>
            <person name="Hartog M."/>
            <person name="Hontelez J."/>
            <person name="Verver J."/>
            <person name="Yang W.-C."/>
            <person name="Schijlen E."/>
            <person name="Repin R."/>
            <person name="Schilthuizen M."/>
            <person name="Schranz E."/>
            <person name="Heidstra R."/>
            <person name="Miyata K."/>
            <person name="Fedorova E."/>
            <person name="Kohlen W."/>
            <person name="Bisseling T."/>
            <person name="Smit S."/>
            <person name="Geurts R."/>
        </authorList>
    </citation>
    <scope>NUCLEOTIDE SEQUENCE [LARGE SCALE GENOMIC DNA]</scope>
    <source>
        <strain evidence="2">cv. WU1-14</strain>
    </source>
</reference>
<evidence type="ECO:0000313" key="1">
    <source>
        <dbReference type="EMBL" id="PON57055.1"/>
    </source>
</evidence>
<evidence type="ECO:0000313" key="2">
    <source>
        <dbReference type="Proteomes" id="UP000237105"/>
    </source>
</evidence>
<keyword evidence="2" id="KW-1185">Reference proteome</keyword>
<organism evidence="1 2">
    <name type="scientific">Parasponia andersonii</name>
    <name type="common">Sponia andersonii</name>
    <dbReference type="NCBI Taxonomy" id="3476"/>
    <lineage>
        <taxon>Eukaryota</taxon>
        <taxon>Viridiplantae</taxon>
        <taxon>Streptophyta</taxon>
        <taxon>Embryophyta</taxon>
        <taxon>Tracheophyta</taxon>
        <taxon>Spermatophyta</taxon>
        <taxon>Magnoliopsida</taxon>
        <taxon>eudicotyledons</taxon>
        <taxon>Gunneridae</taxon>
        <taxon>Pentapetalae</taxon>
        <taxon>rosids</taxon>
        <taxon>fabids</taxon>
        <taxon>Rosales</taxon>
        <taxon>Cannabaceae</taxon>
        <taxon>Parasponia</taxon>
    </lineage>
</organism>
<gene>
    <name evidence="1" type="ORF">PanWU01x14_176450</name>
</gene>
<proteinExistence type="predicted"/>
<name>A0A2P5C7T3_PARAD</name>
<dbReference type="Proteomes" id="UP000237105">
    <property type="component" value="Unassembled WGS sequence"/>
</dbReference>
<comment type="caution">
    <text evidence="1">The sequence shown here is derived from an EMBL/GenBank/DDBJ whole genome shotgun (WGS) entry which is preliminary data.</text>
</comment>